<dbReference type="InterPro" id="IPR015939">
    <property type="entry name" value="Fum_Rdtase/Succ_DH_flav-like_C"/>
</dbReference>
<dbReference type="GO" id="GO:0050660">
    <property type="term" value="F:flavin adenine dinucleotide binding"/>
    <property type="evidence" value="ECO:0007669"/>
    <property type="project" value="TreeGrafter"/>
</dbReference>
<dbReference type="InterPro" id="IPR037099">
    <property type="entry name" value="Fum_R/Succ_DH_flav-like_C_sf"/>
</dbReference>
<feature type="domain" description="Fumarate reductase/succinate dehydrogenase flavoprotein-like C-terminal" evidence="6">
    <location>
        <begin position="475"/>
        <end position="571"/>
    </location>
</feature>
<comment type="cofactor">
    <cofactor evidence="1">
        <name>FAD</name>
        <dbReference type="ChEBI" id="CHEBI:57692"/>
    </cofactor>
</comment>
<dbReference type="AlphaFoldDB" id="A0A0H3A5K8"/>
<keyword evidence="3" id="KW-0560">Oxidoreductase</keyword>
<dbReference type="KEGG" id="dvl:Dvul_0271"/>
<sequence>MHDATTLQSVDTDLLIIGGGTAGPMAAIKAKLRDPACDVLVVDKATVRRGGSICRGMDAYNNVVVPGVADVDSYVESIRAMSDGIFDEKVNRVLGERSFEVLRDLEEWGAATFPRDAAGGYIVEQLHPFGRFLAEMRGDIKPVMAKKCRELGVRTMDRTMATRLLTHEGRVTGAVLLGVRTGEVTVCRAKAVIMCTGSQGRFGLPETGYLFGTFDCPYNAGEGWSMIYEAGGDLVNFEFLDHTALIRDFEGPGHSTFTRHGAYLINALGERFLFRYHELGEHAPSGLRAKAMQAEIGLGHGPLYYDLRHLSDETKTIIKDGLFSCERPTEKAFFELKGIDIGLQPVELVLAGPHLCGGHGLTGALVDEWGRTTVPNLYAAGDVASTGLGFVGAAWVFGGLAAEHAVERMADIPAPVVDMADVHAEVARIRAPLGGNPVNPPQPQPPLHNDEGNDPREVEYKLRRHIKPLLDSPKHASRLRDLLGKMAGFRADIDRIRVADWHDVMKVLEIRSIADCMEFSARASLLREESRWGMPHTRLDFPERDPAWNGTYVVLRRGADGGMVVTRQPVRSA</sequence>
<organism evidence="7 8">
    <name type="scientific">Nitratidesulfovibrio vulgaris (strain DP4)</name>
    <name type="common">Desulfovibrio vulgaris</name>
    <dbReference type="NCBI Taxonomy" id="391774"/>
    <lineage>
        <taxon>Bacteria</taxon>
        <taxon>Pseudomonadati</taxon>
        <taxon>Thermodesulfobacteriota</taxon>
        <taxon>Desulfovibrionia</taxon>
        <taxon>Desulfovibrionales</taxon>
        <taxon>Desulfovibrionaceae</taxon>
        <taxon>Nitratidesulfovibrio</taxon>
    </lineage>
</organism>
<dbReference type="PRINTS" id="PR00411">
    <property type="entry name" value="PNDRDTASEI"/>
</dbReference>
<dbReference type="InterPro" id="IPR003953">
    <property type="entry name" value="FAD-dep_OxRdtase_2_FAD-bd"/>
</dbReference>
<evidence type="ECO:0000313" key="7">
    <source>
        <dbReference type="EMBL" id="ABM27295.1"/>
    </source>
</evidence>
<feature type="domain" description="FAD-dependent oxidoreductase 2 FAD-binding" evidence="5">
    <location>
        <begin position="13"/>
        <end position="389"/>
    </location>
</feature>
<dbReference type="PRINTS" id="PR00368">
    <property type="entry name" value="FADPNR"/>
</dbReference>
<dbReference type="SUPFAM" id="SSF46977">
    <property type="entry name" value="Succinate dehydrogenase/fumarate reductase flavoprotein C-terminal domain"/>
    <property type="match status" value="1"/>
</dbReference>
<dbReference type="GO" id="GO:0009055">
    <property type="term" value="F:electron transfer activity"/>
    <property type="evidence" value="ECO:0007669"/>
    <property type="project" value="TreeGrafter"/>
</dbReference>
<dbReference type="PANTHER" id="PTHR11632:SF73">
    <property type="entry name" value="BLR3196 PROTEIN"/>
    <property type="match status" value="1"/>
</dbReference>
<dbReference type="GO" id="GO:0000104">
    <property type="term" value="F:succinate dehydrogenase activity"/>
    <property type="evidence" value="ECO:0007669"/>
    <property type="project" value="TreeGrafter"/>
</dbReference>
<reference evidence="8" key="1">
    <citation type="journal article" date="2009" name="Environ. Microbiol.">
        <title>Contribution of mobile genetic elements to Desulfovibrio vulgaris genome plasticity.</title>
        <authorList>
            <person name="Walker C.B."/>
            <person name="Stolyar S."/>
            <person name="Chivian D."/>
            <person name="Pinel N."/>
            <person name="Gabster J.A."/>
            <person name="Dehal P.S."/>
            <person name="He Z."/>
            <person name="Yang Z.K."/>
            <person name="Yen H.C."/>
            <person name="Zhou J."/>
            <person name="Wall J.D."/>
            <person name="Hazen T.C."/>
            <person name="Arkin A.P."/>
            <person name="Stahl D.A."/>
        </authorList>
    </citation>
    <scope>NUCLEOTIDE SEQUENCE [LARGE SCALE GENOMIC DNA]</scope>
    <source>
        <strain evidence="8">DP4</strain>
    </source>
</reference>
<dbReference type="Gene3D" id="3.50.50.60">
    <property type="entry name" value="FAD/NAD(P)-binding domain"/>
    <property type="match status" value="2"/>
</dbReference>
<gene>
    <name evidence="7" type="ordered locus">Dvul_0271</name>
</gene>
<evidence type="ECO:0000256" key="4">
    <source>
        <dbReference type="SAM" id="MobiDB-lite"/>
    </source>
</evidence>
<dbReference type="SUPFAM" id="SSF51905">
    <property type="entry name" value="FAD/NAD(P)-binding domain"/>
    <property type="match status" value="1"/>
</dbReference>
<dbReference type="Gene3D" id="3.90.700.10">
    <property type="entry name" value="Succinate dehydrogenase/fumarate reductase flavoprotein, catalytic domain"/>
    <property type="match status" value="1"/>
</dbReference>
<evidence type="ECO:0000256" key="2">
    <source>
        <dbReference type="ARBA" id="ARBA00022630"/>
    </source>
</evidence>
<keyword evidence="2" id="KW-0285">Flavoprotein</keyword>
<dbReference type="Pfam" id="PF02910">
    <property type="entry name" value="Succ_DH_flav_C"/>
    <property type="match status" value="1"/>
</dbReference>
<evidence type="ECO:0000256" key="1">
    <source>
        <dbReference type="ARBA" id="ARBA00001974"/>
    </source>
</evidence>
<dbReference type="GO" id="GO:0005886">
    <property type="term" value="C:plasma membrane"/>
    <property type="evidence" value="ECO:0007669"/>
    <property type="project" value="TreeGrafter"/>
</dbReference>
<dbReference type="InterPro" id="IPR030664">
    <property type="entry name" value="SdhA/FrdA/AprA"/>
</dbReference>
<name>A0A0H3A5K8_NITV4</name>
<dbReference type="Proteomes" id="UP000009173">
    <property type="component" value="Chromosome"/>
</dbReference>
<dbReference type="Pfam" id="PF00890">
    <property type="entry name" value="FAD_binding_2"/>
    <property type="match status" value="1"/>
</dbReference>
<dbReference type="EMBL" id="CP000527">
    <property type="protein sequence ID" value="ABM27295.1"/>
    <property type="molecule type" value="Genomic_DNA"/>
</dbReference>
<dbReference type="RefSeq" id="WP_011791507.1">
    <property type="nucleotide sequence ID" value="NC_008751.1"/>
</dbReference>
<dbReference type="PANTHER" id="PTHR11632">
    <property type="entry name" value="SUCCINATE DEHYDROGENASE 2 FLAVOPROTEIN SUBUNIT"/>
    <property type="match status" value="1"/>
</dbReference>
<evidence type="ECO:0000259" key="5">
    <source>
        <dbReference type="Pfam" id="PF00890"/>
    </source>
</evidence>
<dbReference type="InterPro" id="IPR027477">
    <property type="entry name" value="Succ_DH/fumarate_Rdtase_cat_sf"/>
</dbReference>
<evidence type="ECO:0000256" key="3">
    <source>
        <dbReference type="ARBA" id="ARBA00023002"/>
    </source>
</evidence>
<accession>A0A0H3A5K8</accession>
<evidence type="ECO:0000313" key="8">
    <source>
        <dbReference type="Proteomes" id="UP000009173"/>
    </source>
</evidence>
<dbReference type="PIRSF" id="PIRSF000171">
    <property type="entry name" value="SDHA_APRA_LASPO"/>
    <property type="match status" value="1"/>
</dbReference>
<dbReference type="NCBIfam" id="NF006131">
    <property type="entry name" value="PRK08275.1"/>
    <property type="match status" value="1"/>
</dbReference>
<dbReference type="SUPFAM" id="SSF56425">
    <property type="entry name" value="Succinate dehydrogenase/fumarate reductase flavoprotein, catalytic domain"/>
    <property type="match status" value="1"/>
</dbReference>
<evidence type="ECO:0000259" key="6">
    <source>
        <dbReference type="Pfam" id="PF02910"/>
    </source>
</evidence>
<dbReference type="HOGENOM" id="CLU_014312_8_3_7"/>
<dbReference type="GO" id="GO:0009061">
    <property type="term" value="P:anaerobic respiration"/>
    <property type="evidence" value="ECO:0007669"/>
    <property type="project" value="TreeGrafter"/>
</dbReference>
<dbReference type="InterPro" id="IPR036188">
    <property type="entry name" value="FAD/NAD-bd_sf"/>
</dbReference>
<protein>
    <submittedName>
        <fullName evidence="7">Fumarate reductase/succinate dehydrogenase flavoprotein domain protein</fullName>
    </submittedName>
</protein>
<proteinExistence type="predicted"/>
<feature type="region of interest" description="Disordered" evidence="4">
    <location>
        <begin position="432"/>
        <end position="454"/>
    </location>
</feature>